<reference evidence="3" key="2">
    <citation type="submission" date="2014-06" db="EMBL/GenBank/DDBJ databases">
        <authorList>
            <person name="Aslett M."/>
        </authorList>
    </citation>
    <scope>NUCLEOTIDE SEQUENCE</scope>
</reference>
<dbReference type="SUPFAM" id="SSF63748">
    <property type="entry name" value="Tudor/PWWP/MBT"/>
    <property type="match status" value="1"/>
</dbReference>
<feature type="compositionally biased region" description="Basic residues" evidence="1">
    <location>
        <begin position="219"/>
        <end position="228"/>
    </location>
</feature>
<dbReference type="WBParaSite" id="EgrG_001010500">
    <property type="protein sequence ID" value="EgrG_001010500"/>
    <property type="gene ID" value="EgrG_001010500"/>
</dbReference>
<feature type="compositionally biased region" description="Low complexity" evidence="1">
    <location>
        <begin position="163"/>
        <end position="179"/>
    </location>
</feature>
<reference evidence="5" key="3">
    <citation type="submission" date="2020-10" db="UniProtKB">
        <authorList>
            <consortium name="WormBaseParasite"/>
        </authorList>
    </citation>
    <scope>IDENTIFICATION</scope>
</reference>
<accession>A0A068WCA6</accession>
<dbReference type="InterPro" id="IPR000313">
    <property type="entry name" value="PWWP_dom"/>
</dbReference>
<protein>
    <submittedName>
        <fullName evidence="3 5">PWWP domain containing protein 2A</fullName>
    </submittedName>
</protein>
<evidence type="ECO:0000313" key="3">
    <source>
        <dbReference type="EMBL" id="CDS17357.1"/>
    </source>
</evidence>
<feature type="compositionally biased region" description="Polar residues" evidence="1">
    <location>
        <begin position="180"/>
        <end position="190"/>
    </location>
</feature>
<feature type="compositionally biased region" description="Polar residues" evidence="1">
    <location>
        <begin position="471"/>
        <end position="480"/>
    </location>
</feature>
<evidence type="ECO:0000259" key="2">
    <source>
        <dbReference type="PROSITE" id="PS50812"/>
    </source>
</evidence>
<dbReference type="PROSITE" id="PS50812">
    <property type="entry name" value="PWWP"/>
    <property type="match status" value="1"/>
</dbReference>
<dbReference type="OrthoDB" id="5964980at2759"/>
<evidence type="ECO:0000256" key="1">
    <source>
        <dbReference type="SAM" id="MobiDB-lite"/>
    </source>
</evidence>
<feature type="region of interest" description="Disordered" evidence="1">
    <location>
        <begin position="142"/>
        <end position="190"/>
    </location>
</feature>
<feature type="compositionally biased region" description="Low complexity" evidence="1">
    <location>
        <begin position="143"/>
        <end position="155"/>
    </location>
</feature>
<evidence type="ECO:0000313" key="4">
    <source>
        <dbReference type="Proteomes" id="UP000492820"/>
    </source>
</evidence>
<reference evidence="3 4" key="1">
    <citation type="journal article" date="2013" name="Nature">
        <title>The genomes of four tapeworm species reveal adaptations to parasitism.</title>
        <authorList>
            <person name="Tsai I.J."/>
            <person name="Zarowiecki M."/>
            <person name="Holroyd N."/>
            <person name="Garciarrubio A."/>
            <person name="Sanchez-Flores A."/>
            <person name="Brooks K.L."/>
            <person name="Tracey A."/>
            <person name="Bobes R.J."/>
            <person name="Fragoso G."/>
            <person name="Sciutto E."/>
            <person name="Aslett M."/>
            <person name="Beasley H."/>
            <person name="Bennett H.M."/>
            <person name="Cai J."/>
            <person name="Camicia F."/>
            <person name="Clark R."/>
            <person name="Cucher M."/>
            <person name="De Silva N."/>
            <person name="Day T.A."/>
            <person name="Deplazes P."/>
            <person name="Estrada K."/>
            <person name="Fernandez C."/>
            <person name="Holland P.W."/>
            <person name="Hou J."/>
            <person name="Hu S."/>
            <person name="Huckvale T."/>
            <person name="Hung S.S."/>
            <person name="Kamenetzky L."/>
            <person name="Keane J.A."/>
            <person name="Kiss F."/>
            <person name="Koziol U."/>
            <person name="Lambert O."/>
            <person name="Liu K."/>
            <person name="Luo X."/>
            <person name="Luo Y."/>
            <person name="Macchiaroli N."/>
            <person name="Nichol S."/>
            <person name="Paps J."/>
            <person name="Parkinson J."/>
            <person name="Pouchkina-Stantcheva N."/>
            <person name="Riddiford N."/>
            <person name="Rosenzvit M."/>
            <person name="Salinas G."/>
            <person name="Wasmuth J.D."/>
            <person name="Zamanian M."/>
            <person name="Zheng Y."/>
            <person name="Cai X."/>
            <person name="Soberon X."/>
            <person name="Olson P.D."/>
            <person name="Laclette J.P."/>
            <person name="Brehm K."/>
            <person name="Berriman M."/>
            <person name="Garciarrubio A."/>
            <person name="Bobes R.J."/>
            <person name="Fragoso G."/>
            <person name="Sanchez-Flores A."/>
            <person name="Estrada K."/>
            <person name="Cevallos M.A."/>
            <person name="Morett E."/>
            <person name="Gonzalez V."/>
            <person name="Portillo T."/>
            <person name="Ochoa-Leyva A."/>
            <person name="Jose M.V."/>
            <person name="Sciutto E."/>
            <person name="Landa A."/>
            <person name="Jimenez L."/>
            <person name="Valdes V."/>
            <person name="Carrero J.C."/>
            <person name="Larralde C."/>
            <person name="Morales-Montor J."/>
            <person name="Limon-Lason J."/>
            <person name="Soberon X."/>
            <person name="Laclette J.P."/>
        </authorList>
    </citation>
    <scope>NUCLEOTIDE SEQUENCE [LARGE SCALE GENOMIC DNA]</scope>
</reference>
<dbReference type="Proteomes" id="UP000492820">
    <property type="component" value="Unassembled WGS sequence"/>
</dbReference>
<feature type="region of interest" description="Disordered" evidence="1">
    <location>
        <begin position="459"/>
        <end position="483"/>
    </location>
</feature>
<proteinExistence type="predicted"/>
<dbReference type="EMBL" id="LK028577">
    <property type="protein sequence ID" value="CDS17357.1"/>
    <property type="molecule type" value="Genomic_DNA"/>
</dbReference>
<organism evidence="3">
    <name type="scientific">Echinococcus granulosus</name>
    <name type="common">Hydatid tapeworm</name>
    <dbReference type="NCBI Taxonomy" id="6210"/>
    <lineage>
        <taxon>Eukaryota</taxon>
        <taxon>Metazoa</taxon>
        <taxon>Spiralia</taxon>
        <taxon>Lophotrochozoa</taxon>
        <taxon>Platyhelminthes</taxon>
        <taxon>Cestoda</taxon>
        <taxon>Eucestoda</taxon>
        <taxon>Cyclophyllidea</taxon>
        <taxon>Taeniidae</taxon>
        <taxon>Echinococcus</taxon>
        <taxon>Echinococcus granulosus group</taxon>
    </lineage>
</organism>
<sequence>MCERIGFSSLCVVVRPCNRCYLLGSRLGNVLRHHLMKLFLSSPRLPSRFDILTEQLEPQGRGHPSFYDKKNSSPTNISRIIGFQKPKHLWMAKDHSLDILNNTSATDNEYPRLCSGSRLSNESRLTSEHVFGSQVAELTPLRNSYNGISPSNSSSAPGTVAMPSSLTNTSSSPSNHPSPQNRFGVNSMSASHYESPIGSYPYQGSSLSAHCMESSEVKPKRKRGRPPKTKAGDIDASTHSVSRKRHSRSDSKAQESCPVPQPSTSSAFLTGGLKIRLRRDVSVDEPICGKKFRSRKSNQKSVQVFRIVESWCDADAPGGLAAKSNAVSPMSTNQTSGSFRVGDVVWAKLAGYPYWPSRISALYARTPHQLAQVSPENANSDSLAVSATPADPALAPGFTAKVEWFAWNQCSYLSCAKLFPFMEYFAKLYSPRTRVKNYAEAVSMAKLVVDGGSNETRLISEPQSDVEKESSASLSLSTNTEHARSDLSCPPDLHFAFDPLSEPKQSAVLCLPDRLAFNPTNPQFPITNQVPVENGHFPFLNLGANSGDFCQVPEQCWGPLPQLDVSGLNEFNSGVPTFSEDEDEANESLANQLNSELGSIGIKHTIYWQQPSFAPVNMRLFSHENTRCLLFIGIERLTGVVLLMR</sequence>
<feature type="region of interest" description="Disordered" evidence="1">
    <location>
        <begin position="210"/>
        <end position="265"/>
    </location>
</feature>
<dbReference type="AlphaFoldDB" id="A0A068WCA6"/>
<evidence type="ECO:0000313" key="5">
    <source>
        <dbReference type="WBParaSite" id="EgrG_001010500"/>
    </source>
</evidence>
<dbReference type="Gene3D" id="2.30.30.140">
    <property type="match status" value="1"/>
</dbReference>
<name>A0A068WCA6_ECHGR</name>
<gene>
    <name evidence="5" type="primary">EGR_00815</name>
    <name evidence="3" type="ORF">EgrG_001010500</name>
</gene>
<feature type="domain" description="PWWP" evidence="2">
    <location>
        <begin position="341"/>
        <end position="424"/>
    </location>
</feature>
<dbReference type="Pfam" id="PF00855">
    <property type="entry name" value="PWWP"/>
    <property type="match status" value="1"/>
</dbReference>